<accession>A0ACC0FWG4</accession>
<organism evidence="1 2">
    <name type="scientific">Camellia lanceoleosa</name>
    <dbReference type="NCBI Taxonomy" id="1840588"/>
    <lineage>
        <taxon>Eukaryota</taxon>
        <taxon>Viridiplantae</taxon>
        <taxon>Streptophyta</taxon>
        <taxon>Embryophyta</taxon>
        <taxon>Tracheophyta</taxon>
        <taxon>Spermatophyta</taxon>
        <taxon>Magnoliopsida</taxon>
        <taxon>eudicotyledons</taxon>
        <taxon>Gunneridae</taxon>
        <taxon>Pentapetalae</taxon>
        <taxon>asterids</taxon>
        <taxon>Ericales</taxon>
        <taxon>Theaceae</taxon>
        <taxon>Camellia</taxon>
    </lineage>
</organism>
<evidence type="ECO:0000313" key="1">
    <source>
        <dbReference type="EMBL" id="KAI7992462.1"/>
    </source>
</evidence>
<gene>
    <name evidence="1" type="ORF">LOK49_LG12G01288</name>
</gene>
<keyword evidence="2" id="KW-1185">Reference proteome</keyword>
<proteinExistence type="predicted"/>
<evidence type="ECO:0000313" key="2">
    <source>
        <dbReference type="Proteomes" id="UP001060215"/>
    </source>
</evidence>
<dbReference type="EMBL" id="CM045770">
    <property type="protein sequence ID" value="KAI7992462.1"/>
    <property type="molecule type" value="Genomic_DNA"/>
</dbReference>
<comment type="caution">
    <text evidence="1">The sequence shown here is derived from an EMBL/GenBank/DDBJ whole genome shotgun (WGS) entry which is preliminary data.</text>
</comment>
<dbReference type="Proteomes" id="UP001060215">
    <property type="component" value="Chromosome 13"/>
</dbReference>
<name>A0ACC0FWG4_9ERIC</name>
<reference evidence="1 2" key="1">
    <citation type="journal article" date="2022" name="Plant J.">
        <title>Chromosome-level genome of Camellia lanceoleosa provides a valuable resource for understanding genome evolution and self-incompatibility.</title>
        <authorList>
            <person name="Gong W."/>
            <person name="Xiao S."/>
            <person name="Wang L."/>
            <person name="Liao Z."/>
            <person name="Chang Y."/>
            <person name="Mo W."/>
            <person name="Hu G."/>
            <person name="Li W."/>
            <person name="Zhao G."/>
            <person name="Zhu H."/>
            <person name="Hu X."/>
            <person name="Ji K."/>
            <person name="Xiang X."/>
            <person name="Song Q."/>
            <person name="Yuan D."/>
            <person name="Jin S."/>
            <person name="Zhang L."/>
        </authorList>
    </citation>
    <scope>NUCLEOTIDE SEQUENCE [LARGE SCALE GENOMIC DNA]</scope>
    <source>
        <strain evidence="1">SQ_2022a</strain>
    </source>
</reference>
<sequence>MSTSLQPLPISLTVDSSSLLPYKGTLGPLFENFKLMFVKSVLNPCEDENDDIQDDDVSLGADSVQMECSKSDSEIGLSENDQYIVAPIDKQWANENGGMVDEDDTQDPAEVEQQLDRVKDWISCYHLETIELINVPSNFRSISLALIEEIMDKLVKEGILFKDGTDCYTIDKQKEEMVGQVVPGKKA</sequence>
<protein>
    <submittedName>
        <fullName evidence="1">Meiosis-specific protein ASY1</fullName>
    </submittedName>
</protein>